<accession>A0ACC2H804</accession>
<dbReference type="Proteomes" id="UP001157502">
    <property type="component" value="Chromosome 5"/>
</dbReference>
<dbReference type="EMBL" id="CM055732">
    <property type="protein sequence ID" value="KAJ8012148.1"/>
    <property type="molecule type" value="Genomic_DNA"/>
</dbReference>
<evidence type="ECO:0000313" key="1">
    <source>
        <dbReference type="EMBL" id="KAJ8012148.1"/>
    </source>
</evidence>
<proteinExistence type="predicted"/>
<sequence length="68" mass="7413">MSWAAEPRTHVEASDGVRITLLCCGIPSPDVWDDVCNLTAVAELDHAGDLDNGATKKRELGKKFPMEM</sequence>
<name>A0ACC2H804_DALPE</name>
<evidence type="ECO:0000313" key="2">
    <source>
        <dbReference type="Proteomes" id="UP001157502"/>
    </source>
</evidence>
<reference evidence="1" key="1">
    <citation type="submission" date="2021-05" db="EMBL/GenBank/DDBJ databases">
        <authorList>
            <person name="Pan Q."/>
            <person name="Jouanno E."/>
            <person name="Zahm M."/>
            <person name="Klopp C."/>
            <person name="Cabau C."/>
            <person name="Louis A."/>
            <person name="Berthelot C."/>
            <person name="Parey E."/>
            <person name="Roest Crollius H."/>
            <person name="Montfort J."/>
            <person name="Robinson-Rechavi M."/>
            <person name="Bouchez O."/>
            <person name="Lampietro C."/>
            <person name="Lopez Roques C."/>
            <person name="Donnadieu C."/>
            <person name="Postlethwait J."/>
            <person name="Bobe J."/>
            <person name="Dillon D."/>
            <person name="Chandos A."/>
            <person name="von Hippel F."/>
            <person name="Guiguen Y."/>
        </authorList>
    </citation>
    <scope>NUCLEOTIDE SEQUENCE</scope>
    <source>
        <strain evidence="1">YG-Jan2019</strain>
    </source>
</reference>
<keyword evidence="2" id="KW-1185">Reference proteome</keyword>
<protein>
    <submittedName>
        <fullName evidence="1">Uncharacterized protein</fullName>
    </submittedName>
</protein>
<comment type="caution">
    <text evidence="1">The sequence shown here is derived from an EMBL/GenBank/DDBJ whole genome shotgun (WGS) entry which is preliminary data.</text>
</comment>
<gene>
    <name evidence="1" type="ORF">DPEC_G00065670</name>
</gene>
<organism evidence="1 2">
    <name type="scientific">Dallia pectoralis</name>
    <name type="common">Alaska blackfish</name>
    <dbReference type="NCBI Taxonomy" id="75939"/>
    <lineage>
        <taxon>Eukaryota</taxon>
        <taxon>Metazoa</taxon>
        <taxon>Chordata</taxon>
        <taxon>Craniata</taxon>
        <taxon>Vertebrata</taxon>
        <taxon>Euteleostomi</taxon>
        <taxon>Actinopterygii</taxon>
        <taxon>Neopterygii</taxon>
        <taxon>Teleostei</taxon>
        <taxon>Protacanthopterygii</taxon>
        <taxon>Esociformes</taxon>
        <taxon>Umbridae</taxon>
        <taxon>Dallia</taxon>
    </lineage>
</organism>